<organism evidence="1 2">
    <name type="scientific">Chitiniphilus purpureus</name>
    <dbReference type="NCBI Taxonomy" id="2981137"/>
    <lineage>
        <taxon>Bacteria</taxon>
        <taxon>Pseudomonadati</taxon>
        <taxon>Pseudomonadota</taxon>
        <taxon>Betaproteobacteria</taxon>
        <taxon>Neisseriales</taxon>
        <taxon>Chitinibacteraceae</taxon>
        <taxon>Chitiniphilus</taxon>
    </lineage>
</organism>
<reference evidence="1" key="1">
    <citation type="submission" date="2022-10" db="EMBL/GenBank/DDBJ databases">
        <title>Chitiniphilus purpureus sp. nov., a novel chitin-degrading bacterium isolated from crawfish pond sediment.</title>
        <authorList>
            <person name="Li K."/>
        </authorList>
    </citation>
    <scope>NUCLEOTIDE SEQUENCE</scope>
    <source>
        <strain evidence="1">CD1</strain>
    </source>
</reference>
<evidence type="ECO:0008006" key="3">
    <source>
        <dbReference type="Google" id="ProtNLM"/>
    </source>
</evidence>
<dbReference type="EMBL" id="CP106753">
    <property type="protein sequence ID" value="UXY16349.1"/>
    <property type="molecule type" value="Genomic_DNA"/>
</dbReference>
<sequence length="262" mass="29439">MGGAWRRAAWRHAGGWLLLAWCVVVQAQPPTVPLYVYHDFPPFLVQQGHGDLSQALAQRLTALAQGRYRFEVALLPRKRVDVLLAQPRWRGVVAWVHPAWFGAAIRAQHWSPALMRDQDYWITQRSHPYTVAQIEAGSGLRFGGLLGHRYAQLEAALAAGRLSRIDAANLYSLTNMLLRDRLDVITMPVSTDTWFIDHLPGWREATLRLPRGQPYARHLLSAGTDPALAHFLDRAVLALRRDAAWRRRFDGEPIPAAGGAGR</sequence>
<protein>
    <recommendedName>
        <fullName evidence="3">Transporter substrate-binding domain-containing protein</fullName>
    </recommendedName>
</protein>
<evidence type="ECO:0000313" key="1">
    <source>
        <dbReference type="EMBL" id="UXY16349.1"/>
    </source>
</evidence>
<dbReference type="RefSeq" id="WP_263125808.1">
    <property type="nucleotide sequence ID" value="NZ_CP106753.1"/>
</dbReference>
<name>A0ABY6DPP6_9NEIS</name>
<dbReference type="SUPFAM" id="SSF53850">
    <property type="entry name" value="Periplasmic binding protein-like II"/>
    <property type="match status" value="1"/>
</dbReference>
<accession>A0ABY6DPP6</accession>
<dbReference type="Proteomes" id="UP001061302">
    <property type="component" value="Chromosome"/>
</dbReference>
<keyword evidence="2" id="KW-1185">Reference proteome</keyword>
<evidence type="ECO:0000313" key="2">
    <source>
        <dbReference type="Proteomes" id="UP001061302"/>
    </source>
</evidence>
<gene>
    <name evidence="1" type="ORF">N8I74_04840</name>
</gene>
<proteinExistence type="predicted"/>